<dbReference type="PANTHER" id="PTHR23507:SF1">
    <property type="entry name" value="FI18259P1-RELATED"/>
    <property type="match status" value="1"/>
</dbReference>
<organism evidence="8 9">
    <name type="scientific">Emiliania huxleyi (strain CCMP1516)</name>
    <dbReference type="NCBI Taxonomy" id="280463"/>
    <lineage>
        <taxon>Eukaryota</taxon>
        <taxon>Haptista</taxon>
        <taxon>Haptophyta</taxon>
        <taxon>Prymnesiophyceae</taxon>
        <taxon>Isochrysidales</taxon>
        <taxon>Noelaerhabdaceae</taxon>
        <taxon>Emiliania</taxon>
    </lineage>
</organism>
<feature type="transmembrane region" description="Helical" evidence="6">
    <location>
        <begin position="368"/>
        <end position="389"/>
    </location>
</feature>
<feature type="transmembrane region" description="Helical" evidence="6">
    <location>
        <begin position="199"/>
        <end position="223"/>
    </location>
</feature>
<feature type="transmembrane region" description="Helical" evidence="6">
    <location>
        <begin position="439"/>
        <end position="460"/>
    </location>
</feature>
<feature type="transmembrane region" description="Helical" evidence="6">
    <location>
        <begin position="345"/>
        <end position="362"/>
    </location>
</feature>
<evidence type="ECO:0000313" key="8">
    <source>
        <dbReference type="EnsemblProtists" id="EOD25682"/>
    </source>
</evidence>
<evidence type="ECO:0000313" key="9">
    <source>
        <dbReference type="Proteomes" id="UP000013827"/>
    </source>
</evidence>
<proteinExistence type="predicted"/>
<dbReference type="GO" id="GO:0022857">
    <property type="term" value="F:transmembrane transporter activity"/>
    <property type="evidence" value="ECO:0007669"/>
    <property type="project" value="InterPro"/>
</dbReference>
<evidence type="ECO:0000256" key="2">
    <source>
        <dbReference type="ARBA" id="ARBA00004236"/>
    </source>
</evidence>
<keyword evidence="7" id="KW-0732">Signal</keyword>
<dbReference type="InterPro" id="IPR011701">
    <property type="entry name" value="MFS"/>
</dbReference>
<dbReference type="OMA" id="GEDECSF"/>
<dbReference type="GeneID" id="17271227"/>
<name>A0A0D3JQ97_EMIH1</name>
<evidence type="ECO:0000256" key="7">
    <source>
        <dbReference type="SAM" id="SignalP"/>
    </source>
</evidence>
<protein>
    <recommendedName>
        <fullName evidence="10">Major facilitator superfamily (MFS) profile domain-containing protein</fullName>
    </recommendedName>
</protein>
<dbReference type="InterPro" id="IPR001958">
    <property type="entry name" value="Tet-R_TetA/multi-R_MdtG-like"/>
</dbReference>
<dbReference type="KEGG" id="ehx:EMIHUDRAFT_100640"/>
<feature type="transmembrane region" description="Helical" evidence="6">
    <location>
        <begin position="307"/>
        <end position="325"/>
    </location>
</feature>
<dbReference type="HOGENOM" id="CLU_031088_0_0_1"/>
<evidence type="ECO:0000256" key="6">
    <source>
        <dbReference type="SAM" id="Phobius"/>
    </source>
</evidence>
<comment type="subcellular location">
    <subcellularLocation>
        <location evidence="2">Cell membrane</location>
    </subcellularLocation>
    <subcellularLocation>
        <location evidence="1">Membrane</location>
        <topology evidence="1">Multi-pass membrane protein</topology>
    </subcellularLocation>
</comment>
<dbReference type="RefSeq" id="XP_005778111.1">
    <property type="nucleotide sequence ID" value="XM_005778054.1"/>
</dbReference>
<dbReference type="PRINTS" id="PR01035">
    <property type="entry name" value="TCRTETA"/>
</dbReference>
<keyword evidence="4 6" id="KW-1133">Transmembrane helix</keyword>
<dbReference type="SUPFAM" id="SSF103473">
    <property type="entry name" value="MFS general substrate transporter"/>
    <property type="match status" value="1"/>
</dbReference>
<keyword evidence="9" id="KW-1185">Reference proteome</keyword>
<dbReference type="AlphaFoldDB" id="A0A0D3JQ97"/>
<evidence type="ECO:0000256" key="1">
    <source>
        <dbReference type="ARBA" id="ARBA00004141"/>
    </source>
</evidence>
<keyword evidence="5 6" id="KW-0472">Membrane</keyword>
<feature type="chain" id="PRO_5044262390" description="Major facilitator superfamily (MFS) profile domain-containing protein" evidence="7">
    <location>
        <begin position="17"/>
        <end position="480"/>
    </location>
</feature>
<evidence type="ECO:0000256" key="3">
    <source>
        <dbReference type="ARBA" id="ARBA00022692"/>
    </source>
</evidence>
<evidence type="ECO:0000256" key="4">
    <source>
        <dbReference type="ARBA" id="ARBA00022989"/>
    </source>
</evidence>
<reference evidence="9" key="1">
    <citation type="journal article" date="2013" name="Nature">
        <title>Pan genome of the phytoplankton Emiliania underpins its global distribution.</title>
        <authorList>
            <person name="Read B.A."/>
            <person name="Kegel J."/>
            <person name="Klute M.J."/>
            <person name="Kuo A."/>
            <person name="Lefebvre S.C."/>
            <person name="Maumus F."/>
            <person name="Mayer C."/>
            <person name="Miller J."/>
            <person name="Monier A."/>
            <person name="Salamov A."/>
            <person name="Young J."/>
            <person name="Aguilar M."/>
            <person name="Claverie J.M."/>
            <person name="Frickenhaus S."/>
            <person name="Gonzalez K."/>
            <person name="Herman E.K."/>
            <person name="Lin Y.C."/>
            <person name="Napier J."/>
            <person name="Ogata H."/>
            <person name="Sarno A.F."/>
            <person name="Shmutz J."/>
            <person name="Schroeder D."/>
            <person name="de Vargas C."/>
            <person name="Verret F."/>
            <person name="von Dassow P."/>
            <person name="Valentin K."/>
            <person name="Van de Peer Y."/>
            <person name="Wheeler G."/>
            <person name="Dacks J.B."/>
            <person name="Delwiche C.F."/>
            <person name="Dyhrman S.T."/>
            <person name="Glockner G."/>
            <person name="John U."/>
            <person name="Richards T."/>
            <person name="Worden A.Z."/>
            <person name="Zhang X."/>
            <person name="Grigoriev I.V."/>
            <person name="Allen A.E."/>
            <person name="Bidle K."/>
            <person name="Borodovsky M."/>
            <person name="Bowler C."/>
            <person name="Brownlee C."/>
            <person name="Cock J.M."/>
            <person name="Elias M."/>
            <person name="Gladyshev V.N."/>
            <person name="Groth M."/>
            <person name="Guda C."/>
            <person name="Hadaegh A."/>
            <person name="Iglesias-Rodriguez M.D."/>
            <person name="Jenkins J."/>
            <person name="Jones B.M."/>
            <person name="Lawson T."/>
            <person name="Leese F."/>
            <person name="Lindquist E."/>
            <person name="Lobanov A."/>
            <person name="Lomsadze A."/>
            <person name="Malik S.B."/>
            <person name="Marsh M.E."/>
            <person name="Mackinder L."/>
            <person name="Mock T."/>
            <person name="Mueller-Roeber B."/>
            <person name="Pagarete A."/>
            <person name="Parker M."/>
            <person name="Probert I."/>
            <person name="Quesneville H."/>
            <person name="Raines C."/>
            <person name="Rensing S.A."/>
            <person name="Riano-Pachon D.M."/>
            <person name="Richier S."/>
            <person name="Rokitta S."/>
            <person name="Shiraiwa Y."/>
            <person name="Soanes D.M."/>
            <person name="van der Giezen M."/>
            <person name="Wahlund T.M."/>
            <person name="Williams B."/>
            <person name="Wilson W."/>
            <person name="Wolfe G."/>
            <person name="Wurch L.L."/>
        </authorList>
    </citation>
    <scope>NUCLEOTIDE SEQUENCE</scope>
</reference>
<reference evidence="8" key="2">
    <citation type="submission" date="2024-10" db="UniProtKB">
        <authorList>
            <consortium name="EnsemblProtists"/>
        </authorList>
    </citation>
    <scope>IDENTIFICATION</scope>
</reference>
<dbReference type="PANTHER" id="PTHR23507">
    <property type="entry name" value="ZGC:174356"/>
    <property type="match status" value="1"/>
</dbReference>
<feature type="transmembrane region" description="Helical" evidence="6">
    <location>
        <begin position="229"/>
        <end position="249"/>
    </location>
</feature>
<dbReference type="EnsemblProtists" id="EOD25682">
    <property type="protein sequence ID" value="EOD25682"/>
    <property type="gene ID" value="EMIHUDRAFT_100640"/>
</dbReference>
<evidence type="ECO:0000256" key="5">
    <source>
        <dbReference type="ARBA" id="ARBA00023136"/>
    </source>
</evidence>
<dbReference type="Pfam" id="PF07690">
    <property type="entry name" value="MFS_1"/>
    <property type="match status" value="1"/>
</dbReference>
<evidence type="ECO:0008006" key="10">
    <source>
        <dbReference type="Google" id="ProtNLM"/>
    </source>
</evidence>
<feature type="transmembrane region" description="Helical" evidence="6">
    <location>
        <begin position="59"/>
        <end position="78"/>
    </location>
</feature>
<dbReference type="Gene3D" id="1.20.1250.20">
    <property type="entry name" value="MFS general substrate transporter like domains"/>
    <property type="match status" value="1"/>
</dbReference>
<keyword evidence="3 6" id="KW-0812">Transmembrane</keyword>
<feature type="transmembrane region" description="Helical" evidence="6">
    <location>
        <begin position="269"/>
        <end position="287"/>
    </location>
</feature>
<dbReference type="GO" id="GO:0016020">
    <property type="term" value="C:membrane"/>
    <property type="evidence" value="ECO:0007669"/>
    <property type="project" value="UniProtKB-SubCell"/>
</dbReference>
<sequence>MRLPLLVVACAAAASSELAPAPAPGHRPALPRQCKADQLVAAGGKRGGAVPAVWAPPSYGWAILSNWLYFLSLGLNAVNVQYLVRLIVNADGSTAPSPAAIALSGRVETVDKLLTFLGVGLLSALSDVRGRKPLMAWSALGFAATNLLQASAGAGSIGRLYLADLIDGCSSCMTPICQAYVADCSPASRRAQNLGVSRAGVFQGLSVGGAFLLAFPIGGVLGAKLGPRAPLRIAAALQVVNAALIALLVDLREANPIGALRRLFGRAGLLRSAALAYGFVSLARNALDAQFVNYASVRFGWSQQQTGPIMVVVGLMLAVAPRLLVPRLGPRRAVLLPRPRLQRAVLYGLAVFAAGLGGAGASPSPTGFLASIVVVSVGCVCIPALQALLTNIAPPGERGALLGALGALTELTGAIGSTLYAAVLAAFTAEAPPLPLPGMHFFVGAAMLVAAWALAARGFATHAAEARAAAAAGPAGAADE</sequence>
<accession>A0A0D3JQ97</accession>
<feature type="transmembrane region" description="Helical" evidence="6">
    <location>
        <begin position="401"/>
        <end position="427"/>
    </location>
</feature>
<dbReference type="Proteomes" id="UP000013827">
    <property type="component" value="Unassembled WGS sequence"/>
</dbReference>
<dbReference type="STRING" id="2903.R1CSP7"/>
<feature type="signal peptide" evidence="7">
    <location>
        <begin position="1"/>
        <end position="16"/>
    </location>
</feature>
<dbReference type="InterPro" id="IPR036259">
    <property type="entry name" value="MFS_trans_sf"/>
</dbReference>
<dbReference type="PaxDb" id="2903-EOD25682"/>